<sequence length="115" mass="13174">MQVSHLLLETLEELVDDDFRTFKWYLATDVLDGCRPIPKSRLDKASRTETVTKMIASYCHEPAVKVTVEILKSMNFNDDAEKLKNRYAADDVTREADTPAFKKNNNSPRVPLADR</sequence>
<gene>
    <name evidence="3" type="ORF">F2P81_009960</name>
</gene>
<comment type="caution">
    <text evidence="3">The sequence shown here is derived from an EMBL/GenBank/DDBJ whole genome shotgun (WGS) entry which is preliminary data.</text>
</comment>
<dbReference type="PROSITE" id="PS50824">
    <property type="entry name" value="DAPIN"/>
    <property type="match status" value="1"/>
</dbReference>
<feature type="domain" description="Pyrin" evidence="2">
    <location>
        <begin position="1"/>
        <end position="89"/>
    </location>
</feature>
<organism evidence="3 4">
    <name type="scientific">Scophthalmus maximus</name>
    <name type="common">Turbot</name>
    <name type="synonym">Psetta maxima</name>
    <dbReference type="NCBI Taxonomy" id="52904"/>
    <lineage>
        <taxon>Eukaryota</taxon>
        <taxon>Metazoa</taxon>
        <taxon>Chordata</taxon>
        <taxon>Craniata</taxon>
        <taxon>Vertebrata</taxon>
        <taxon>Euteleostomi</taxon>
        <taxon>Actinopterygii</taxon>
        <taxon>Neopterygii</taxon>
        <taxon>Teleostei</taxon>
        <taxon>Neoteleostei</taxon>
        <taxon>Acanthomorphata</taxon>
        <taxon>Carangaria</taxon>
        <taxon>Pleuronectiformes</taxon>
        <taxon>Pleuronectoidei</taxon>
        <taxon>Scophthalmidae</taxon>
        <taxon>Scophthalmus</taxon>
    </lineage>
</organism>
<feature type="region of interest" description="Disordered" evidence="1">
    <location>
        <begin position="94"/>
        <end position="115"/>
    </location>
</feature>
<dbReference type="InterPro" id="IPR004020">
    <property type="entry name" value="DAPIN"/>
</dbReference>
<dbReference type="Gene3D" id="1.10.533.10">
    <property type="entry name" value="Death Domain, Fas"/>
    <property type="match status" value="1"/>
</dbReference>
<dbReference type="Pfam" id="PF02758">
    <property type="entry name" value="PYRIN"/>
    <property type="match status" value="1"/>
</dbReference>
<proteinExistence type="predicted"/>
<dbReference type="CDD" id="cd08321">
    <property type="entry name" value="Pyrin_ASC-like"/>
    <property type="match status" value="1"/>
</dbReference>
<evidence type="ECO:0000313" key="4">
    <source>
        <dbReference type="Proteomes" id="UP000438429"/>
    </source>
</evidence>
<dbReference type="InterPro" id="IPR011029">
    <property type="entry name" value="DEATH-like_dom_sf"/>
</dbReference>
<protein>
    <recommendedName>
        <fullName evidence="2">Pyrin domain-containing protein</fullName>
    </recommendedName>
</protein>
<reference evidence="3 4" key="1">
    <citation type="submission" date="2019-06" db="EMBL/GenBank/DDBJ databases">
        <title>Draft genomes of female and male turbot (Scophthalmus maximus).</title>
        <authorList>
            <person name="Xu H."/>
            <person name="Xu X.-W."/>
            <person name="Shao C."/>
            <person name="Chen S."/>
        </authorList>
    </citation>
    <scope>NUCLEOTIDE SEQUENCE [LARGE SCALE GENOMIC DNA]</scope>
    <source>
        <strain evidence="3">Ysfricsl-2016a</strain>
        <tissue evidence="3">Blood</tissue>
    </source>
</reference>
<name>A0A6A4SPP0_SCOMX</name>
<dbReference type="SMART" id="SM01289">
    <property type="entry name" value="PYRIN"/>
    <property type="match status" value="1"/>
</dbReference>
<evidence type="ECO:0000259" key="2">
    <source>
        <dbReference type="PROSITE" id="PS50824"/>
    </source>
</evidence>
<evidence type="ECO:0000313" key="3">
    <source>
        <dbReference type="EMBL" id="KAF0037086.1"/>
    </source>
</evidence>
<accession>A0A6A4SPP0</accession>
<dbReference type="SUPFAM" id="SSF47986">
    <property type="entry name" value="DEATH domain"/>
    <property type="match status" value="1"/>
</dbReference>
<evidence type="ECO:0000256" key="1">
    <source>
        <dbReference type="SAM" id="MobiDB-lite"/>
    </source>
</evidence>
<dbReference type="Proteomes" id="UP000438429">
    <property type="component" value="Unassembled WGS sequence"/>
</dbReference>
<dbReference type="AlphaFoldDB" id="A0A6A4SPP0"/>
<dbReference type="EMBL" id="VEVO01000009">
    <property type="protein sequence ID" value="KAF0037086.1"/>
    <property type="molecule type" value="Genomic_DNA"/>
</dbReference>